<name>A0A0E9SP81_ANGAN</name>
<reference evidence="1" key="2">
    <citation type="journal article" date="2015" name="Fish Shellfish Immunol.">
        <title>Early steps in the European eel (Anguilla anguilla)-Vibrio vulnificus interaction in the gills: Role of the RtxA13 toxin.</title>
        <authorList>
            <person name="Callol A."/>
            <person name="Pajuelo D."/>
            <person name="Ebbesson L."/>
            <person name="Teles M."/>
            <person name="MacKenzie S."/>
            <person name="Amaro C."/>
        </authorList>
    </citation>
    <scope>NUCLEOTIDE SEQUENCE</scope>
</reference>
<sequence>MNYQFNSSIVFFLLFQFHKAEEQLKEPLWLHGKLTGSPRFMYTVDSCPLTPGENE</sequence>
<evidence type="ECO:0000313" key="1">
    <source>
        <dbReference type="EMBL" id="JAH43057.1"/>
    </source>
</evidence>
<reference evidence="1" key="1">
    <citation type="submission" date="2014-11" db="EMBL/GenBank/DDBJ databases">
        <authorList>
            <person name="Amaro Gonzalez C."/>
        </authorList>
    </citation>
    <scope>NUCLEOTIDE SEQUENCE</scope>
</reference>
<protein>
    <submittedName>
        <fullName evidence="1">Uncharacterized protein</fullName>
    </submittedName>
</protein>
<dbReference type="EMBL" id="GBXM01065520">
    <property type="protein sequence ID" value="JAH43057.1"/>
    <property type="molecule type" value="Transcribed_RNA"/>
</dbReference>
<accession>A0A0E9SP81</accession>
<organism evidence="1">
    <name type="scientific">Anguilla anguilla</name>
    <name type="common">European freshwater eel</name>
    <name type="synonym">Muraena anguilla</name>
    <dbReference type="NCBI Taxonomy" id="7936"/>
    <lineage>
        <taxon>Eukaryota</taxon>
        <taxon>Metazoa</taxon>
        <taxon>Chordata</taxon>
        <taxon>Craniata</taxon>
        <taxon>Vertebrata</taxon>
        <taxon>Euteleostomi</taxon>
        <taxon>Actinopterygii</taxon>
        <taxon>Neopterygii</taxon>
        <taxon>Teleostei</taxon>
        <taxon>Anguilliformes</taxon>
        <taxon>Anguillidae</taxon>
        <taxon>Anguilla</taxon>
    </lineage>
</organism>
<proteinExistence type="predicted"/>
<dbReference type="AlphaFoldDB" id="A0A0E9SP81"/>